<dbReference type="AlphaFoldDB" id="A0A8H7SH53"/>
<dbReference type="EMBL" id="JAEPRE010000282">
    <property type="protein sequence ID" value="KAG2229354.1"/>
    <property type="molecule type" value="Genomic_DNA"/>
</dbReference>
<accession>A0A8H7SH53</accession>
<gene>
    <name evidence="1" type="ORF">INT48_004061</name>
</gene>
<evidence type="ECO:0000313" key="1">
    <source>
        <dbReference type="EMBL" id="KAG2229354.1"/>
    </source>
</evidence>
<name>A0A8H7SH53_9FUNG</name>
<dbReference type="Proteomes" id="UP000613177">
    <property type="component" value="Unassembled WGS sequence"/>
</dbReference>
<comment type="caution">
    <text evidence="1">The sequence shown here is derived from an EMBL/GenBank/DDBJ whole genome shotgun (WGS) entry which is preliminary data.</text>
</comment>
<evidence type="ECO:0000313" key="2">
    <source>
        <dbReference type="Proteomes" id="UP000613177"/>
    </source>
</evidence>
<reference evidence="1" key="1">
    <citation type="submission" date="2021-01" db="EMBL/GenBank/DDBJ databases">
        <title>Metabolic potential, ecology and presence of endohyphal bacteria is reflected in genomic diversity of Mucoromycotina.</title>
        <authorList>
            <person name="Muszewska A."/>
            <person name="Okrasinska A."/>
            <person name="Steczkiewicz K."/>
            <person name="Drgas O."/>
            <person name="Orlowska M."/>
            <person name="Perlinska-Lenart U."/>
            <person name="Aleksandrzak-Piekarczyk T."/>
            <person name="Szatraj K."/>
            <person name="Zielenkiewicz U."/>
            <person name="Pilsyk S."/>
            <person name="Malc E."/>
            <person name="Mieczkowski P."/>
            <person name="Kruszewska J.S."/>
            <person name="Biernat P."/>
            <person name="Pawlowska J."/>
        </authorList>
    </citation>
    <scope>NUCLEOTIDE SEQUENCE</scope>
    <source>
        <strain evidence="1">WA0000018081</strain>
    </source>
</reference>
<sequence length="166" mass="19610">MFTEDLSVYPIKGFSMFVKNTIGLRNIRKITVDVSSIEQMAIQAVYPNSTIQWRLFHVARAWMGKIREYVKLGSTAANAQMLGEFMVTYAAYPDFMLYFKRQYLDDDAFVRWSAAFQPQAFTNMETNNYVEIWRNQLKATYLKRRPDKRVDRLIYVLVHDVGEDYE</sequence>
<protein>
    <recommendedName>
        <fullName evidence="3">MULE transposase domain-containing protein</fullName>
    </recommendedName>
</protein>
<keyword evidence="2" id="KW-1185">Reference proteome</keyword>
<evidence type="ECO:0008006" key="3">
    <source>
        <dbReference type="Google" id="ProtNLM"/>
    </source>
</evidence>
<proteinExistence type="predicted"/>
<organism evidence="1 2">
    <name type="scientific">Thamnidium elegans</name>
    <dbReference type="NCBI Taxonomy" id="101142"/>
    <lineage>
        <taxon>Eukaryota</taxon>
        <taxon>Fungi</taxon>
        <taxon>Fungi incertae sedis</taxon>
        <taxon>Mucoromycota</taxon>
        <taxon>Mucoromycotina</taxon>
        <taxon>Mucoromycetes</taxon>
        <taxon>Mucorales</taxon>
        <taxon>Mucorineae</taxon>
        <taxon>Mucoraceae</taxon>
        <taxon>Thamnidium</taxon>
    </lineage>
</organism>